<accession>A0A7C4EQ66</accession>
<comment type="similarity">
    <text evidence="1 3">Belongs to the short-chain dehydrogenases/reductases (SDR) family.</text>
</comment>
<dbReference type="PROSITE" id="PS00061">
    <property type="entry name" value="ADH_SHORT"/>
    <property type="match status" value="1"/>
</dbReference>
<dbReference type="FunFam" id="3.40.50.720:FF:000047">
    <property type="entry name" value="NADP-dependent L-serine/L-allo-threonine dehydrogenase"/>
    <property type="match status" value="1"/>
</dbReference>
<name>A0A7C4EQ66_9BACT</name>
<dbReference type="Gene3D" id="3.40.50.720">
    <property type="entry name" value="NAD(P)-binding Rossmann-like Domain"/>
    <property type="match status" value="1"/>
</dbReference>
<dbReference type="PANTHER" id="PTHR43115">
    <property type="entry name" value="DEHYDROGENASE/REDUCTASE SDR FAMILY MEMBER 11"/>
    <property type="match status" value="1"/>
</dbReference>
<dbReference type="PRINTS" id="PR00081">
    <property type="entry name" value="GDHRDH"/>
</dbReference>
<sequence length="244" mass="26899">MQSIKGKVAIITGASRGIGLATATKFAREGASLLLVSRSESLLKEISENLETMYSIKAVAIPADLTKSGEIEGVFNVVKENFGRLDILVNNAGRGIFNYIENGSPEEWKEVIDLNLTGLIHCTHLAVKMMIPQRSGHIVNISSVAGRIGIPGWSVYCATKWAVIGFSESIRKELLKYNIRVTVVEPGVVKTEWGENMPEEWKTQRAAMCALKPEDIAEAIYYAVTCPDYVSVNEILIRPSEQER</sequence>
<dbReference type="SUPFAM" id="SSF51735">
    <property type="entry name" value="NAD(P)-binding Rossmann-fold domains"/>
    <property type="match status" value="1"/>
</dbReference>
<proteinExistence type="inferred from homology"/>
<dbReference type="AlphaFoldDB" id="A0A7C4EQ66"/>
<dbReference type="PRINTS" id="PR00080">
    <property type="entry name" value="SDRFAMILY"/>
</dbReference>
<organism evidence="5">
    <name type="scientific">Thermodesulfovibrio aggregans</name>
    <dbReference type="NCBI Taxonomy" id="86166"/>
    <lineage>
        <taxon>Bacteria</taxon>
        <taxon>Pseudomonadati</taxon>
        <taxon>Nitrospirota</taxon>
        <taxon>Thermodesulfovibrionia</taxon>
        <taxon>Thermodesulfovibrionales</taxon>
        <taxon>Thermodesulfovibrionaceae</taxon>
        <taxon>Thermodesulfovibrio</taxon>
    </lineage>
</organism>
<evidence type="ECO:0000256" key="1">
    <source>
        <dbReference type="ARBA" id="ARBA00006484"/>
    </source>
</evidence>
<dbReference type="EMBL" id="DTHO01000048">
    <property type="protein sequence ID" value="HGG99671.1"/>
    <property type="molecule type" value="Genomic_DNA"/>
</dbReference>
<feature type="domain" description="Ketoreductase" evidence="4">
    <location>
        <begin position="7"/>
        <end position="192"/>
    </location>
</feature>
<reference evidence="5" key="1">
    <citation type="journal article" date="2020" name="mSystems">
        <title>Genome- and Community-Level Interaction Insights into Carbon Utilization and Element Cycling Functions of Hydrothermarchaeota in Hydrothermal Sediment.</title>
        <authorList>
            <person name="Zhou Z."/>
            <person name="Liu Y."/>
            <person name="Xu W."/>
            <person name="Pan J."/>
            <person name="Luo Z.H."/>
            <person name="Li M."/>
        </authorList>
    </citation>
    <scope>NUCLEOTIDE SEQUENCE [LARGE SCALE GENOMIC DNA]</scope>
    <source>
        <strain evidence="5">SpSt-788</strain>
    </source>
</reference>
<dbReference type="GO" id="GO:0016616">
    <property type="term" value="F:oxidoreductase activity, acting on the CH-OH group of donors, NAD or NADP as acceptor"/>
    <property type="evidence" value="ECO:0007669"/>
    <property type="project" value="UniProtKB-ARBA"/>
</dbReference>
<protein>
    <submittedName>
        <fullName evidence="5">SDR family oxidoreductase</fullName>
    </submittedName>
</protein>
<dbReference type="InterPro" id="IPR036291">
    <property type="entry name" value="NAD(P)-bd_dom_sf"/>
</dbReference>
<evidence type="ECO:0000313" key="5">
    <source>
        <dbReference type="EMBL" id="HGG99671.1"/>
    </source>
</evidence>
<dbReference type="InterPro" id="IPR020904">
    <property type="entry name" value="Sc_DH/Rdtase_CS"/>
</dbReference>
<dbReference type="Pfam" id="PF00106">
    <property type="entry name" value="adh_short"/>
    <property type="match status" value="1"/>
</dbReference>
<keyword evidence="2" id="KW-0560">Oxidoreductase</keyword>
<dbReference type="InterPro" id="IPR002347">
    <property type="entry name" value="SDR_fam"/>
</dbReference>
<evidence type="ECO:0000256" key="2">
    <source>
        <dbReference type="ARBA" id="ARBA00023002"/>
    </source>
</evidence>
<dbReference type="PANTHER" id="PTHR43115:SF4">
    <property type="entry name" value="DEHYDROGENASE_REDUCTASE SDR FAMILY MEMBER 11"/>
    <property type="match status" value="1"/>
</dbReference>
<evidence type="ECO:0000256" key="3">
    <source>
        <dbReference type="RuleBase" id="RU000363"/>
    </source>
</evidence>
<dbReference type="PIRSF" id="PIRSF000126">
    <property type="entry name" value="11-beta-HSD1"/>
    <property type="match status" value="1"/>
</dbReference>
<dbReference type="InterPro" id="IPR057326">
    <property type="entry name" value="KR_dom"/>
</dbReference>
<comment type="caution">
    <text evidence="5">The sequence shown here is derived from an EMBL/GenBank/DDBJ whole genome shotgun (WGS) entry which is preliminary data.</text>
</comment>
<evidence type="ECO:0000259" key="4">
    <source>
        <dbReference type="SMART" id="SM00822"/>
    </source>
</evidence>
<dbReference type="SMART" id="SM00822">
    <property type="entry name" value="PKS_KR"/>
    <property type="match status" value="1"/>
</dbReference>
<gene>
    <name evidence="5" type="ORF">ENV75_04390</name>
</gene>